<sequence precursor="true">MRPPFNCKTVFVRIVALLLMSLQCGLVVAQNVPADPADAARPYLSIFTHPDYAARPQEAALVRAVQGGELLRFAQSSHFKHYTSSDPIYRDRFATMFPTSTFPIVCVQRSDGAYWYKASGNRVPTDGRQLLDEIKYYVALDPQLNPPSGTAESGLKTQIGYEYEQCGPDGCPPRPDTWLPNVNPQLPDSSDFLQIKTPVRDSMASGVSTLFAVLACGFLLFVLVVSAIVLFLVRPK</sequence>
<dbReference type="AlphaFoldDB" id="A0A518G4R7"/>
<evidence type="ECO:0000256" key="1">
    <source>
        <dbReference type="SAM" id="Phobius"/>
    </source>
</evidence>
<keyword evidence="1" id="KW-1133">Transmembrane helix</keyword>
<keyword evidence="2" id="KW-0732">Signal</keyword>
<dbReference type="RefSeq" id="WP_145076589.1">
    <property type="nucleotide sequence ID" value="NZ_CP036298.1"/>
</dbReference>
<dbReference type="Proteomes" id="UP000318017">
    <property type="component" value="Chromosome"/>
</dbReference>
<name>A0A518G4R7_9BACT</name>
<feature type="chain" id="PRO_5022225178" evidence="2">
    <location>
        <begin position="30"/>
        <end position="236"/>
    </location>
</feature>
<dbReference type="KEGG" id="ahel:Q31a_18740"/>
<reference evidence="3 4" key="1">
    <citation type="submission" date="2019-02" db="EMBL/GenBank/DDBJ databases">
        <title>Deep-cultivation of Planctomycetes and their phenomic and genomic characterization uncovers novel biology.</title>
        <authorList>
            <person name="Wiegand S."/>
            <person name="Jogler M."/>
            <person name="Boedeker C."/>
            <person name="Pinto D."/>
            <person name="Vollmers J."/>
            <person name="Rivas-Marin E."/>
            <person name="Kohn T."/>
            <person name="Peeters S.H."/>
            <person name="Heuer A."/>
            <person name="Rast P."/>
            <person name="Oberbeckmann S."/>
            <person name="Bunk B."/>
            <person name="Jeske O."/>
            <person name="Meyerdierks A."/>
            <person name="Storesund J.E."/>
            <person name="Kallscheuer N."/>
            <person name="Luecker S."/>
            <person name="Lage O.M."/>
            <person name="Pohl T."/>
            <person name="Merkel B.J."/>
            <person name="Hornburger P."/>
            <person name="Mueller R.-W."/>
            <person name="Bruemmer F."/>
            <person name="Labrenz M."/>
            <person name="Spormann A.M."/>
            <person name="Op den Camp H."/>
            <person name="Overmann J."/>
            <person name="Amann R."/>
            <person name="Jetten M.S.M."/>
            <person name="Mascher T."/>
            <person name="Medema M.H."/>
            <person name="Devos D.P."/>
            <person name="Kaster A.-K."/>
            <person name="Ovreas L."/>
            <person name="Rohde M."/>
            <person name="Galperin M.Y."/>
            <person name="Jogler C."/>
        </authorList>
    </citation>
    <scope>NUCLEOTIDE SEQUENCE [LARGE SCALE GENOMIC DNA]</scope>
    <source>
        <strain evidence="3 4">Q31a</strain>
    </source>
</reference>
<keyword evidence="4" id="KW-1185">Reference proteome</keyword>
<gene>
    <name evidence="3" type="ORF">Q31a_18740</name>
</gene>
<proteinExistence type="predicted"/>
<evidence type="ECO:0000313" key="4">
    <source>
        <dbReference type="Proteomes" id="UP000318017"/>
    </source>
</evidence>
<protein>
    <submittedName>
        <fullName evidence="3">Uncharacterized protein</fullName>
    </submittedName>
</protein>
<evidence type="ECO:0000313" key="3">
    <source>
        <dbReference type="EMBL" id="QDV23572.1"/>
    </source>
</evidence>
<dbReference type="EMBL" id="CP036298">
    <property type="protein sequence ID" value="QDV23572.1"/>
    <property type="molecule type" value="Genomic_DNA"/>
</dbReference>
<dbReference type="OrthoDB" id="292560at2"/>
<evidence type="ECO:0000256" key="2">
    <source>
        <dbReference type="SAM" id="SignalP"/>
    </source>
</evidence>
<organism evidence="3 4">
    <name type="scientific">Aureliella helgolandensis</name>
    <dbReference type="NCBI Taxonomy" id="2527968"/>
    <lineage>
        <taxon>Bacteria</taxon>
        <taxon>Pseudomonadati</taxon>
        <taxon>Planctomycetota</taxon>
        <taxon>Planctomycetia</taxon>
        <taxon>Pirellulales</taxon>
        <taxon>Pirellulaceae</taxon>
        <taxon>Aureliella</taxon>
    </lineage>
</organism>
<feature type="transmembrane region" description="Helical" evidence="1">
    <location>
        <begin position="210"/>
        <end position="233"/>
    </location>
</feature>
<keyword evidence="1" id="KW-0472">Membrane</keyword>
<accession>A0A518G4R7</accession>
<keyword evidence="1" id="KW-0812">Transmembrane</keyword>
<feature type="signal peptide" evidence="2">
    <location>
        <begin position="1"/>
        <end position="29"/>
    </location>
</feature>